<evidence type="ECO:0000259" key="6">
    <source>
        <dbReference type="PROSITE" id="PS51677"/>
    </source>
</evidence>
<evidence type="ECO:0000256" key="2">
    <source>
        <dbReference type="ARBA" id="ARBA00010973"/>
    </source>
</evidence>
<evidence type="ECO:0000313" key="8">
    <source>
        <dbReference type="Proteomes" id="UP001196565"/>
    </source>
</evidence>
<dbReference type="InterPro" id="IPR011330">
    <property type="entry name" value="Glyco_hydro/deAcase_b/a-brl"/>
</dbReference>
<comment type="caution">
    <text evidence="7">The sequence shown here is derived from an EMBL/GenBank/DDBJ whole genome shotgun (WGS) entry which is preliminary data.</text>
</comment>
<evidence type="ECO:0000256" key="3">
    <source>
        <dbReference type="ARBA" id="ARBA00020071"/>
    </source>
</evidence>
<dbReference type="InterPro" id="IPR002509">
    <property type="entry name" value="NODB_dom"/>
</dbReference>
<keyword evidence="8" id="KW-1185">Reference proteome</keyword>
<evidence type="ECO:0000256" key="4">
    <source>
        <dbReference type="ARBA" id="ARBA00022729"/>
    </source>
</evidence>
<dbReference type="PROSITE" id="PS51677">
    <property type="entry name" value="NODB"/>
    <property type="match status" value="1"/>
</dbReference>
<dbReference type="PANTHER" id="PTHR34216:SF7">
    <property type="entry name" value="POLY-BETA-1,6-N-ACETYL-D-GLUCOSAMINE N-DEACETYLASE"/>
    <property type="match status" value="1"/>
</dbReference>
<name>A0ABS7A2I8_9PROT</name>
<dbReference type="RefSeq" id="WP_219760869.1">
    <property type="nucleotide sequence ID" value="NZ_JAHYBZ010000001.1"/>
</dbReference>
<comment type="similarity">
    <text evidence="2">Belongs to the polysaccharide deacetylase family.</text>
</comment>
<organism evidence="7 8">
    <name type="scientific">Roseomonas alba</name>
    <dbReference type="NCBI Taxonomy" id="2846776"/>
    <lineage>
        <taxon>Bacteria</taxon>
        <taxon>Pseudomonadati</taxon>
        <taxon>Pseudomonadota</taxon>
        <taxon>Alphaproteobacteria</taxon>
        <taxon>Acetobacterales</taxon>
        <taxon>Roseomonadaceae</taxon>
        <taxon>Roseomonas</taxon>
    </lineage>
</organism>
<dbReference type="PANTHER" id="PTHR34216">
    <property type="match status" value="1"/>
</dbReference>
<dbReference type="InterPro" id="IPR051398">
    <property type="entry name" value="Polysacch_Deacetylase"/>
</dbReference>
<evidence type="ECO:0000313" key="7">
    <source>
        <dbReference type="EMBL" id="MBW6396490.1"/>
    </source>
</evidence>
<dbReference type="SUPFAM" id="SSF88713">
    <property type="entry name" value="Glycoside hydrolase/deacetylase"/>
    <property type="match status" value="1"/>
</dbReference>
<feature type="domain" description="NodB homology" evidence="6">
    <location>
        <begin position="84"/>
        <end position="336"/>
    </location>
</feature>
<proteinExistence type="inferred from homology"/>
<protein>
    <recommendedName>
        <fullName evidence="3">Chitooligosaccharide deacetylase</fullName>
    </recommendedName>
    <alternativeName>
        <fullName evidence="5">Nodulation protein B</fullName>
    </alternativeName>
</protein>
<dbReference type="Pfam" id="PF01522">
    <property type="entry name" value="Polysacc_deac_1"/>
    <property type="match status" value="2"/>
</dbReference>
<dbReference type="Gene3D" id="3.20.20.370">
    <property type="entry name" value="Glycoside hydrolase/deacetylase"/>
    <property type="match status" value="1"/>
</dbReference>
<dbReference type="EMBL" id="JAHYBZ010000001">
    <property type="protein sequence ID" value="MBW6396490.1"/>
    <property type="molecule type" value="Genomic_DNA"/>
</dbReference>
<comment type="function">
    <text evidence="1">Is involved in generating a small heat-stable compound (Nod), an acylated oligomer of N-acetylglucosamine, that stimulates mitosis in various plant protoplasts.</text>
</comment>
<reference evidence="7 8" key="1">
    <citation type="submission" date="2021-07" db="EMBL/GenBank/DDBJ databases">
        <authorList>
            <person name="So Y."/>
        </authorList>
    </citation>
    <scope>NUCLEOTIDE SEQUENCE [LARGE SCALE GENOMIC DNA]</scope>
    <source>
        <strain evidence="7 8">HJA6</strain>
    </source>
</reference>
<evidence type="ECO:0000256" key="1">
    <source>
        <dbReference type="ARBA" id="ARBA00003236"/>
    </source>
</evidence>
<gene>
    <name evidence="7" type="ORF">KPL78_01465</name>
</gene>
<sequence length="336" mass="36700">MLKELLIRVGFAHIALPILGGRGAVLVFHRLGPPQADLIFEANQRNIVSASTFGLLLDALAEDGVDVVTLDEAQQRLADPRARRFVCLTFDDGYRDNHDLLLPILEARRVPATVYVAPGLVDGTSPLWWYALDEAIAREPRLRLPLPAETTIATGDRTGKQRAFATTAHVMTTAPADVRAGLMTALIERYGVDPKVLAARHMMDWTMIRRLAASPMIEIGAHTLSHPPLATLTEHAAAEEMAGSRERLEHETARAVRHLAFPYGSPGTTGAREAQIAAALGFRTAVTTVRGNLDRRHAEARHAWPRHGMGPADGPSALRLRLAGISNPFHIVRPDR</sequence>
<keyword evidence="4" id="KW-0732">Signal</keyword>
<accession>A0ABS7A2I8</accession>
<evidence type="ECO:0000256" key="5">
    <source>
        <dbReference type="ARBA" id="ARBA00032976"/>
    </source>
</evidence>
<dbReference type="Proteomes" id="UP001196565">
    <property type="component" value="Unassembled WGS sequence"/>
</dbReference>